<evidence type="ECO:0000313" key="2">
    <source>
        <dbReference type="Proteomes" id="UP001620295"/>
    </source>
</evidence>
<comment type="caution">
    <text evidence="1">The sequence shown here is derived from an EMBL/GenBank/DDBJ whole genome shotgun (WGS) entry which is preliminary data.</text>
</comment>
<dbReference type="Proteomes" id="UP001620295">
    <property type="component" value="Unassembled WGS sequence"/>
</dbReference>
<evidence type="ECO:0000313" key="1">
    <source>
        <dbReference type="EMBL" id="MFK4267197.1"/>
    </source>
</evidence>
<evidence type="ECO:0008006" key="3">
    <source>
        <dbReference type="Google" id="ProtNLM"/>
    </source>
</evidence>
<reference evidence="1 2" key="1">
    <citation type="submission" date="2024-11" db="EMBL/GenBank/DDBJ databases">
        <title>The Natural Products Discovery Center: Release of the First 8490 Sequenced Strains for Exploring Actinobacteria Biosynthetic Diversity.</title>
        <authorList>
            <person name="Kalkreuter E."/>
            <person name="Kautsar S.A."/>
            <person name="Yang D."/>
            <person name="Bader C.D."/>
            <person name="Teijaro C.N."/>
            <person name="Fluegel L."/>
            <person name="Davis C.M."/>
            <person name="Simpson J.R."/>
            <person name="Lauterbach L."/>
            <person name="Steele A.D."/>
            <person name="Gui C."/>
            <person name="Meng S."/>
            <person name="Li G."/>
            <person name="Viehrig K."/>
            <person name="Ye F."/>
            <person name="Su P."/>
            <person name="Kiefer A.F."/>
            <person name="Nichols A."/>
            <person name="Cepeda A.J."/>
            <person name="Yan W."/>
            <person name="Fan B."/>
            <person name="Jiang Y."/>
            <person name="Adhikari A."/>
            <person name="Zheng C.-J."/>
            <person name="Schuster L."/>
            <person name="Cowan T.M."/>
            <person name="Smanski M.J."/>
            <person name="Chevrette M.G."/>
            <person name="De Carvalho L.P.S."/>
            <person name="Shen B."/>
        </authorList>
    </citation>
    <scope>NUCLEOTIDE SEQUENCE [LARGE SCALE GENOMIC DNA]</scope>
    <source>
        <strain evidence="1 2">NPDC020863</strain>
    </source>
</reference>
<dbReference type="EMBL" id="JBJDQH010000006">
    <property type="protein sequence ID" value="MFK4267197.1"/>
    <property type="molecule type" value="Genomic_DNA"/>
</dbReference>
<dbReference type="RefSeq" id="WP_358640445.1">
    <property type="nucleotide sequence ID" value="NZ_JBFAEV010000016.1"/>
</dbReference>
<gene>
    <name evidence="1" type="ORF">ACI2L5_19985</name>
</gene>
<proteinExistence type="predicted"/>
<name>A0ABW8LMP7_9ACTN</name>
<keyword evidence="2" id="KW-1185">Reference proteome</keyword>
<organism evidence="1 2">
    <name type="scientific">Streptomyces milbemycinicus</name>
    <dbReference type="NCBI Taxonomy" id="476552"/>
    <lineage>
        <taxon>Bacteria</taxon>
        <taxon>Bacillati</taxon>
        <taxon>Actinomycetota</taxon>
        <taxon>Actinomycetes</taxon>
        <taxon>Kitasatosporales</taxon>
        <taxon>Streptomycetaceae</taxon>
        <taxon>Streptomyces</taxon>
    </lineage>
</organism>
<sequence>MAVGLALFGGPVAVAATAAPTGHHAEATSSTVMDYYQYFGHYTTHEECVAVGEEYLWPHNPGGADAYECRAKDGGWDLWLIFAT</sequence>
<protein>
    <recommendedName>
        <fullName evidence="3">Secreted protein</fullName>
    </recommendedName>
</protein>
<accession>A0ABW8LMP7</accession>